<sequence length="127" mass="13231">MTRTSRTQRLVMLAASTALAAGGALVPSSAFAAPATPRTGPVAAVTASHQGRQAAEITGLVKNSTTTITKTTVKKELTINGLKITKITKTTKITKNSKGVVIKKVVTTTKNVKFIKIVGNNGNNNNE</sequence>
<dbReference type="PROSITE" id="PS51318">
    <property type="entry name" value="TAT"/>
    <property type="match status" value="1"/>
</dbReference>
<gene>
    <name evidence="2" type="ORF">SAMN02787118_11161</name>
</gene>
<proteinExistence type="predicted"/>
<dbReference type="AlphaFoldDB" id="A0A1I2KXJ2"/>
<name>A0A1I2KXJ2_9ACTN</name>
<dbReference type="EMBL" id="FONR01000011">
    <property type="protein sequence ID" value="SFF71802.1"/>
    <property type="molecule type" value="Genomic_DNA"/>
</dbReference>
<evidence type="ECO:0000256" key="1">
    <source>
        <dbReference type="SAM" id="SignalP"/>
    </source>
</evidence>
<dbReference type="RefSeq" id="WP_143138277.1">
    <property type="nucleotide sequence ID" value="NZ_FONR01000011.1"/>
</dbReference>
<keyword evidence="1" id="KW-0732">Signal</keyword>
<dbReference type="Proteomes" id="UP000181942">
    <property type="component" value="Unassembled WGS sequence"/>
</dbReference>
<evidence type="ECO:0000313" key="2">
    <source>
        <dbReference type="EMBL" id="SFF71802.1"/>
    </source>
</evidence>
<organism evidence="2 3">
    <name type="scientific">Streptomyces mirabilis</name>
    <dbReference type="NCBI Taxonomy" id="68239"/>
    <lineage>
        <taxon>Bacteria</taxon>
        <taxon>Bacillati</taxon>
        <taxon>Actinomycetota</taxon>
        <taxon>Actinomycetes</taxon>
        <taxon>Kitasatosporales</taxon>
        <taxon>Streptomycetaceae</taxon>
        <taxon>Streptomyces</taxon>
    </lineage>
</organism>
<protein>
    <submittedName>
        <fullName evidence="2">Uncharacterized protein</fullName>
    </submittedName>
</protein>
<evidence type="ECO:0000313" key="3">
    <source>
        <dbReference type="Proteomes" id="UP000181942"/>
    </source>
</evidence>
<feature type="chain" id="PRO_5010347530" evidence="1">
    <location>
        <begin position="33"/>
        <end position="127"/>
    </location>
</feature>
<feature type="signal peptide" evidence="1">
    <location>
        <begin position="1"/>
        <end position="32"/>
    </location>
</feature>
<reference evidence="2 3" key="1">
    <citation type="submission" date="2016-10" db="EMBL/GenBank/DDBJ databases">
        <authorList>
            <person name="de Groot N.N."/>
        </authorList>
    </citation>
    <scope>NUCLEOTIDE SEQUENCE [LARGE SCALE GENOMIC DNA]</scope>
    <source>
        <strain evidence="2 3">OK461</strain>
    </source>
</reference>
<dbReference type="InterPro" id="IPR006311">
    <property type="entry name" value="TAT_signal"/>
</dbReference>
<accession>A0A1I2KXJ2</accession>